<feature type="non-terminal residue" evidence="1">
    <location>
        <position position="71"/>
    </location>
</feature>
<proteinExistence type="predicted"/>
<sequence>LEELGFSRSDIDLTVFIFDKLERDGRRVICIIVWHVDDGLSSCNSRYFLNWVKGKIGERFGISDLGPVSLY</sequence>
<dbReference type="HOGENOM" id="CLU_176477_0_0_1"/>
<gene>
    <name evidence="1" type="ORF">PISMIDRAFT_50882</name>
</gene>
<name>A0A0C9XUB6_9AGAM</name>
<organism evidence="1 2">
    <name type="scientific">Pisolithus microcarpus 441</name>
    <dbReference type="NCBI Taxonomy" id="765257"/>
    <lineage>
        <taxon>Eukaryota</taxon>
        <taxon>Fungi</taxon>
        <taxon>Dikarya</taxon>
        <taxon>Basidiomycota</taxon>
        <taxon>Agaricomycotina</taxon>
        <taxon>Agaricomycetes</taxon>
        <taxon>Agaricomycetidae</taxon>
        <taxon>Boletales</taxon>
        <taxon>Sclerodermatineae</taxon>
        <taxon>Pisolithaceae</taxon>
        <taxon>Pisolithus</taxon>
    </lineage>
</organism>
<protein>
    <submittedName>
        <fullName evidence="1">Uncharacterized protein</fullName>
    </submittedName>
</protein>
<accession>A0A0C9XUB6</accession>
<reference evidence="1 2" key="1">
    <citation type="submission" date="2014-04" db="EMBL/GenBank/DDBJ databases">
        <authorList>
            <consortium name="DOE Joint Genome Institute"/>
            <person name="Kuo A."/>
            <person name="Kohler A."/>
            <person name="Costa M.D."/>
            <person name="Nagy L.G."/>
            <person name="Floudas D."/>
            <person name="Copeland A."/>
            <person name="Barry K.W."/>
            <person name="Cichocki N."/>
            <person name="Veneault-Fourrey C."/>
            <person name="LaButti K."/>
            <person name="Lindquist E.A."/>
            <person name="Lipzen A."/>
            <person name="Lundell T."/>
            <person name="Morin E."/>
            <person name="Murat C."/>
            <person name="Sun H."/>
            <person name="Tunlid A."/>
            <person name="Henrissat B."/>
            <person name="Grigoriev I.V."/>
            <person name="Hibbett D.S."/>
            <person name="Martin F."/>
            <person name="Nordberg H.P."/>
            <person name="Cantor M.N."/>
            <person name="Hua S.X."/>
        </authorList>
    </citation>
    <scope>NUCLEOTIDE SEQUENCE [LARGE SCALE GENOMIC DNA]</scope>
    <source>
        <strain evidence="1 2">441</strain>
    </source>
</reference>
<keyword evidence="2" id="KW-1185">Reference proteome</keyword>
<dbReference type="Proteomes" id="UP000054018">
    <property type="component" value="Unassembled WGS sequence"/>
</dbReference>
<dbReference type="STRING" id="765257.A0A0C9XUB6"/>
<dbReference type="OrthoDB" id="2671057at2759"/>
<reference evidence="2" key="2">
    <citation type="submission" date="2015-01" db="EMBL/GenBank/DDBJ databases">
        <title>Evolutionary Origins and Diversification of the Mycorrhizal Mutualists.</title>
        <authorList>
            <consortium name="DOE Joint Genome Institute"/>
            <consortium name="Mycorrhizal Genomics Consortium"/>
            <person name="Kohler A."/>
            <person name="Kuo A."/>
            <person name="Nagy L.G."/>
            <person name="Floudas D."/>
            <person name="Copeland A."/>
            <person name="Barry K.W."/>
            <person name="Cichocki N."/>
            <person name="Veneault-Fourrey C."/>
            <person name="LaButti K."/>
            <person name="Lindquist E.A."/>
            <person name="Lipzen A."/>
            <person name="Lundell T."/>
            <person name="Morin E."/>
            <person name="Murat C."/>
            <person name="Riley R."/>
            <person name="Ohm R."/>
            <person name="Sun H."/>
            <person name="Tunlid A."/>
            <person name="Henrissat B."/>
            <person name="Grigoriev I.V."/>
            <person name="Hibbett D.S."/>
            <person name="Martin F."/>
        </authorList>
    </citation>
    <scope>NUCLEOTIDE SEQUENCE [LARGE SCALE GENOMIC DNA]</scope>
    <source>
        <strain evidence="2">441</strain>
    </source>
</reference>
<evidence type="ECO:0000313" key="2">
    <source>
        <dbReference type="Proteomes" id="UP000054018"/>
    </source>
</evidence>
<feature type="non-terminal residue" evidence="1">
    <location>
        <position position="1"/>
    </location>
</feature>
<dbReference type="EMBL" id="KN833870">
    <property type="protein sequence ID" value="KIK15965.1"/>
    <property type="molecule type" value="Genomic_DNA"/>
</dbReference>
<evidence type="ECO:0000313" key="1">
    <source>
        <dbReference type="EMBL" id="KIK15965.1"/>
    </source>
</evidence>
<dbReference type="AlphaFoldDB" id="A0A0C9XUB6"/>